<dbReference type="GO" id="GO:0008821">
    <property type="term" value="F:crossover junction DNA endonuclease activity"/>
    <property type="evidence" value="ECO:0007669"/>
    <property type="project" value="UniProtKB-UniRule"/>
</dbReference>
<evidence type="ECO:0000256" key="4">
    <source>
        <dbReference type="ARBA" id="ARBA00022763"/>
    </source>
</evidence>
<evidence type="ECO:0000256" key="9">
    <source>
        <dbReference type="ARBA" id="ARBA00023204"/>
    </source>
</evidence>
<evidence type="ECO:0000256" key="1">
    <source>
        <dbReference type="ARBA" id="ARBA00022722"/>
    </source>
</evidence>
<dbReference type="EC" id="3.1.21.10" evidence="11"/>
<dbReference type="InterPro" id="IPR002732">
    <property type="entry name" value="Hjc"/>
</dbReference>
<dbReference type="Proteomes" id="UP000509301">
    <property type="component" value="Chromosome"/>
</dbReference>
<name>A0A6N0NVP0_9CREN</name>
<dbReference type="PIRSF" id="PIRSF004985">
    <property type="entry name" value="Hlld_jn_rslvs_ar"/>
    <property type="match status" value="1"/>
</dbReference>
<keyword evidence="6 11" id="KW-0460">Magnesium</keyword>
<dbReference type="OrthoDB" id="34330at2157"/>
<dbReference type="InterPro" id="IPR011856">
    <property type="entry name" value="tRNA_endonuc-like_dom_sf"/>
</dbReference>
<feature type="binding site" evidence="11">
    <location>
        <position position="41"/>
    </location>
    <ligand>
        <name>Mg(2+)</name>
        <dbReference type="ChEBI" id="CHEBI:18420"/>
    </ligand>
</feature>
<protein>
    <recommendedName>
        <fullName evidence="11">Crossover junction endodeoxyribonuclease Hjc</fullName>
        <shortName evidence="11">Hjc</shortName>
        <ecNumber evidence="11">3.1.21.10</ecNumber>
    </recommendedName>
    <alternativeName>
        <fullName evidence="11">Holliday junction resolvase Hjc</fullName>
    </alternativeName>
</protein>
<evidence type="ECO:0000256" key="3">
    <source>
        <dbReference type="ARBA" id="ARBA00022759"/>
    </source>
</evidence>
<dbReference type="GO" id="GO:0003677">
    <property type="term" value="F:DNA binding"/>
    <property type="evidence" value="ECO:0007669"/>
    <property type="project" value="UniProtKB-KW"/>
</dbReference>
<comment type="function">
    <text evidence="11">A structure-specific endonuclease that resolves Holliday junction (HJ) intermediates during genetic recombination. Cleaves 4-way DNA junctions introducing paired nicks in opposing strands, leaving a 5'-terminal phosphate and a 3'-terminal hydroxyl group that are subsequently ligated to produce recombinant products.</text>
</comment>
<dbReference type="InterPro" id="IPR014428">
    <property type="entry name" value="Hjc_arc"/>
</dbReference>
<gene>
    <name evidence="11" type="primary">hjc</name>
    <name evidence="12" type="ORF">GWK48_03130</name>
</gene>
<feature type="site" description="Transition state stabilizer" evidence="11">
    <location>
        <position position="56"/>
    </location>
</feature>
<dbReference type="Gene3D" id="3.40.1350.10">
    <property type="match status" value="1"/>
</dbReference>
<proteinExistence type="inferred from homology"/>
<dbReference type="Pfam" id="PF01870">
    <property type="entry name" value="Hjc"/>
    <property type="match status" value="1"/>
</dbReference>
<dbReference type="GeneID" id="55640909"/>
<evidence type="ECO:0000256" key="5">
    <source>
        <dbReference type="ARBA" id="ARBA00022801"/>
    </source>
</evidence>
<dbReference type="SUPFAM" id="SSF52980">
    <property type="entry name" value="Restriction endonuclease-like"/>
    <property type="match status" value="1"/>
</dbReference>
<dbReference type="NCBIfam" id="NF040854">
    <property type="entry name" value="Hol_resolv_Hjc"/>
    <property type="match status" value="1"/>
</dbReference>
<evidence type="ECO:0000256" key="7">
    <source>
        <dbReference type="ARBA" id="ARBA00023125"/>
    </source>
</evidence>
<feature type="binding site" evidence="11">
    <location>
        <position position="11"/>
    </location>
    <ligand>
        <name>Mg(2+)</name>
        <dbReference type="ChEBI" id="CHEBI:18420"/>
    </ligand>
</feature>
<keyword evidence="4 11" id="KW-0227">DNA damage</keyword>
<dbReference type="HAMAP" id="MF_01490">
    <property type="entry name" value="HJ_Resolv_Hjc"/>
    <property type="match status" value="1"/>
</dbReference>
<dbReference type="RefSeq" id="WP_174632475.1">
    <property type="nucleotide sequence ID" value="NZ_CP049074.1"/>
</dbReference>
<keyword evidence="7 11" id="KW-0238">DNA-binding</keyword>
<dbReference type="GO" id="GO:0006310">
    <property type="term" value="P:DNA recombination"/>
    <property type="evidence" value="ECO:0007669"/>
    <property type="project" value="UniProtKB-UniRule"/>
</dbReference>
<dbReference type="InterPro" id="IPR011335">
    <property type="entry name" value="Restrct_endonuc-II-like"/>
</dbReference>
<evidence type="ECO:0000313" key="12">
    <source>
        <dbReference type="EMBL" id="QKR00964.1"/>
    </source>
</evidence>
<evidence type="ECO:0000313" key="13">
    <source>
        <dbReference type="Proteomes" id="UP000509301"/>
    </source>
</evidence>
<evidence type="ECO:0000256" key="11">
    <source>
        <dbReference type="HAMAP-Rule" id="MF_01490"/>
    </source>
</evidence>
<dbReference type="GO" id="GO:0000287">
    <property type="term" value="F:magnesium ion binding"/>
    <property type="evidence" value="ECO:0007669"/>
    <property type="project" value="UniProtKB-UniRule"/>
</dbReference>
<dbReference type="KEGG" id="mten:GWK48_03130"/>
<dbReference type="AlphaFoldDB" id="A0A6N0NVP0"/>
<dbReference type="GO" id="GO:0006281">
    <property type="term" value="P:DNA repair"/>
    <property type="evidence" value="ECO:0007669"/>
    <property type="project" value="UniProtKB-UniRule"/>
</dbReference>
<keyword evidence="5 11" id="KW-0378">Hydrolase</keyword>
<keyword evidence="1 11" id="KW-0540">Nuclease</keyword>
<comment type="subunit">
    <text evidence="11">Homodimer.</text>
</comment>
<evidence type="ECO:0000256" key="10">
    <source>
        <dbReference type="ARBA" id="ARBA00029354"/>
    </source>
</evidence>
<evidence type="ECO:0000256" key="8">
    <source>
        <dbReference type="ARBA" id="ARBA00023172"/>
    </source>
</evidence>
<sequence>MSRKSRGSDVERYVLSLLRNKGFAVIRSPASGSKRKDPAPDIVAMKEGVILLIEVKSRKSKGNVYLTREQAEGIMEFSRKSGGELFVAVKNPRSLKFVSFNELKKTEGGNYVISREAIENGKDLDALIRYVEAKFSKTLDSFL</sequence>
<keyword evidence="9 11" id="KW-0234">DNA repair</keyword>
<keyword evidence="13" id="KW-1185">Reference proteome</keyword>
<feature type="active site" evidence="11">
    <location>
        <position position="31"/>
    </location>
</feature>
<accession>A0A6N0NVP0</accession>
<dbReference type="PANTHER" id="PTHR39651">
    <property type="entry name" value="HOLLIDAY JUNCTION RESOLVASE HJC"/>
    <property type="match status" value="1"/>
</dbReference>
<reference evidence="12 13" key="1">
    <citation type="submission" date="2020-02" db="EMBL/GenBank/DDBJ databases">
        <title>Comparative genome analysis reveals the metabolism and evolution of the thermophilic archaeal genus Metallosphaera.</title>
        <authorList>
            <person name="Jiang C."/>
        </authorList>
    </citation>
    <scope>NUCLEOTIDE SEQUENCE [LARGE SCALE GENOMIC DNA]</scope>
    <source>
        <strain evidence="12 13">Ric-A</strain>
    </source>
</reference>
<comment type="catalytic activity">
    <reaction evidence="10 11">
        <text>Endonucleolytic cleavage at a junction such as a reciprocal single-stranded crossover between two homologous DNA duplexes (Holliday junction).</text>
        <dbReference type="EC" id="3.1.21.10"/>
    </reaction>
</comment>
<keyword evidence="2 11" id="KW-0479">Metal-binding</keyword>
<comment type="cofactor">
    <cofactor evidence="11">
        <name>Mg(2+)</name>
        <dbReference type="ChEBI" id="CHEBI:18420"/>
    </cofactor>
    <text evidence="11">Binds 1 Mg(2+) ion per subunit.</text>
</comment>
<dbReference type="PANTHER" id="PTHR39651:SF1">
    <property type="entry name" value="HOLLIDAY JUNCTION RESOLVASE HJC"/>
    <property type="match status" value="1"/>
</dbReference>
<evidence type="ECO:0000256" key="2">
    <source>
        <dbReference type="ARBA" id="ARBA00022723"/>
    </source>
</evidence>
<evidence type="ECO:0000256" key="6">
    <source>
        <dbReference type="ARBA" id="ARBA00022842"/>
    </source>
</evidence>
<organism evidence="12 13">
    <name type="scientific">Metallosphaera tengchongensis</name>
    <dbReference type="NCBI Taxonomy" id="1532350"/>
    <lineage>
        <taxon>Archaea</taxon>
        <taxon>Thermoproteota</taxon>
        <taxon>Thermoprotei</taxon>
        <taxon>Sulfolobales</taxon>
        <taxon>Sulfolobaceae</taxon>
        <taxon>Metallosphaera</taxon>
    </lineage>
</organism>
<dbReference type="EMBL" id="CP049074">
    <property type="protein sequence ID" value="QKR00964.1"/>
    <property type="molecule type" value="Genomic_DNA"/>
</dbReference>
<keyword evidence="3 11" id="KW-0255">Endonuclease</keyword>
<comment type="similarity">
    <text evidence="11">Belongs to the Holliday junction resolvase Hjc family.</text>
</comment>
<keyword evidence="8 11" id="KW-0233">DNA recombination</keyword>
<feature type="binding site" evidence="11">
    <location>
        <position position="54"/>
    </location>
    <ligand>
        <name>Mg(2+)</name>
        <dbReference type="ChEBI" id="CHEBI:18420"/>
    </ligand>
</feature>